<dbReference type="Ensembl" id="ENSLOCT00000011465.1">
    <property type="protein sequence ID" value="ENSLOCP00000011448.1"/>
    <property type="gene ID" value="ENSLOCG00000009383.1"/>
</dbReference>
<organism evidence="5 6">
    <name type="scientific">Lepisosteus oculatus</name>
    <name type="common">Spotted gar</name>
    <dbReference type="NCBI Taxonomy" id="7918"/>
    <lineage>
        <taxon>Eukaryota</taxon>
        <taxon>Metazoa</taxon>
        <taxon>Chordata</taxon>
        <taxon>Craniata</taxon>
        <taxon>Vertebrata</taxon>
        <taxon>Euteleostomi</taxon>
        <taxon>Actinopterygii</taxon>
        <taxon>Neopterygii</taxon>
        <taxon>Holostei</taxon>
        <taxon>Semionotiformes</taxon>
        <taxon>Lepisosteidae</taxon>
        <taxon>Lepisosteus</taxon>
    </lineage>
</organism>
<dbReference type="GO" id="GO:0004523">
    <property type="term" value="F:RNA-DNA hybrid ribonuclease activity"/>
    <property type="evidence" value="ECO:0007669"/>
    <property type="project" value="UniProtKB-EC"/>
</dbReference>
<dbReference type="InParanoid" id="W5MST9"/>
<evidence type="ECO:0000256" key="2">
    <source>
        <dbReference type="ARBA" id="ARBA00012180"/>
    </source>
</evidence>
<dbReference type="PANTHER" id="PTHR37984:SF15">
    <property type="entry name" value="INTEGRASE CATALYTIC DOMAIN-CONTAINING PROTEIN"/>
    <property type="match status" value="1"/>
</dbReference>
<dbReference type="CDD" id="cd01647">
    <property type="entry name" value="RT_LTR"/>
    <property type="match status" value="1"/>
</dbReference>
<evidence type="ECO:0000313" key="5">
    <source>
        <dbReference type="Ensembl" id="ENSLOCP00000011448.1"/>
    </source>
</evidence>
<dbReference type="GeneTree" id="ENSGT00940000172313"/>
<dbReference type="InterPro" id="IPR043128">
    <property type="entry name" value="Rev_trsase/Diguanyl_cyclase"/>
</dbReference>
<keyword evidence="3" id="KW-0812">Transmembrane</keyword>
<dbReference type="Proteomes" id="UP000018468">
    <property type="component" value="Linkage group LG9"/>
</dbReference>
<dbReference type="PANTHER" id="PTHR37984">
    <property type="entry name" value="PROTEIN CBG26694"/>
    <property type="match status" value="1"/>
</dbReference>
<keyword evidence="6" id="KW-1185">Reference proteome</keyword>
<dbReference type="HOGENOM" id="CLU_000384_33_7_1"/>
<reference evidence="6" key="1">
    <citation type="submission" date="2011-12" db="EMBL/GenBank/DDBJ databases">
        <title>The Draft Genome of Lepisosteus oculatus.</title>
        <authorList>
            <consortium name="The Broad Institute Genome Assembly &amp; Analysis Group"/>
            <consortium name="Computational R&amp;D Group"/>
            <consortium name="and Sequencing Platform"/>
            <person name="Di Palma F."/>
            <person name="Alfoldi J."/>
            <person name="Johnson J."/>
            <person name="Berlin A."/>
            <person name="Gnerre S."/>
            <person name="Jaffe D."/>
            <person name="MacCallum I."/>
            <person name="Young S."/>
            <person name="Walker B.J."/>
            <person name="Lander E.S."/>
            <person name="Lindblad-Toh K."/>
        </authorList>
    </citation>
    <scope>NUCLEOTIDE SEQUENCE [LARGE SCALE GENOMIC DNA]</scope>
</reference>
<feature type="domain" description="Reverse transcriptase" evidence="4">
    <location>
        <begin position="1"/>
        <end position="142"/>
    </location>
</feature>
<dbReference type="Pfam" id="PF00078">
    <property type="entry name" value="RVT_1"/>
    <property type="match status" value="1"/>
</dbReference>
<dbReference type="AlphaFoldDB" id="W5MST9"/>
<protein>
    <recommendedName>
        <fullName evidence="2">ribonuclease H</fullName>
        <ecNumber evidence="2">3.1.26.4</ecNumber>
    </recommendedName>
</protein>
<proteinExistence type="inferred from homology"/>
<dbReference type="EMBL" id="AHAT01010241">
    <property type="status" value="NOT_ANNOTATED_CDS"/>
    <property type="molecule type" value="Genomic_DNA"/>
</dbReference>
<dbReference type="InterPro" id="IPR050951">
    <property type="entry name" value="Retrovirus_Pol_polyprotein"/>
</dbReference>
<dbReference type="STRING" id="7918.ENSLOCP00000011448"/>
<reference evidence="5" key="2">
    <citation type="submission" date="2025-08" db="UniProtKB">
        <authorList>
            <consortium name="Ensembl"/>
        </authorList>
    </citation>
    <scope>IDENTIFICATION</scope>
</reference>
<evidence type="ECO:0000256" key="1">
    <source>
        <dbReference type="ARBA" id="ARBA00010879"/>
    </source>
</evidence>
<dbReference type="InterPro" id="IPR043502">
    <property type="entry name" value="DNA/RNA_pol_sf"/>
</dbReference>
<sequence length="192" mass="21492">QSCHTSTKYPLPTVEELTSQISGSTIFTKLDLRQGYFQIPLHPDSQNLTTVVTHISVFRYTRVPFGLSSAPNCSQKMMSTIFTGIPGVVFYLDDNVVHGPTCASHDERLHKVFKVLHHNHLTLNREKCVLAAYTIEFVGFCLIAAGLTLLQSNIKEPTMPAQVASFLGMTAYYLWFLPHYSATTAQLQQLLQ</sequence>
<dbReference type="eggNOG" id="KOG0017">
    <property type="taxonomic scope" value="Eukaryota"/>
</dbReference>
<comment type="similarity">
    <text evidence="1">Belongs to the beta type-B retroviral polymerase family. HERV class-II K(HML-2) pol subfamily.</text>
</comment>
<dbReference type="PROSITE" id="PS50878">
    <property type="entry name" value="RT_POL"/>
    <property type="match status" value="1"/>
</dbReference>
<dbReference type="OMA" id="DESSHYI"/>
<dbReference type="EC" id="3.1.26.4" evidence="2"/>
<evidence type="ECO:0000256" key="3">
    <source>
        <dbReference type="SAM" id="Phobius"/>
    </source>
</evidence>
<dbReference type="Gene3D" id="3.10.10.10">
    <property type="entry name" value="HIV Type 1 Reverse Transcriptase, subunit A, domain 1"/>
    <property type="match status" value="1"/>
</dbReference>
<dbReference type="Gene3D" id="3.30.70.270">
    <property type="match status" value="2"/>
</dbReference>
<keyword evidence="3" id="KW-0472">Membrane</keyword>
<accession>W5MST9</accession>
<keyword evidence="3" id="KW-1133">Transmembrane helix</keyword>
<feature type="transmembrane region" description="Helical" evidence="3">
    <location>
        <begin position="130"/>
        <end position="150"/>
    </location>
</feature>
<name>W5MST9_LEPOC</name>
<evidence type="ECO:0000313" key="6">
    <source>
        <dbReference type="Proteomes" id="UP000018468"/>
    </source>
</evidence>
<reference evidence="5" key="3">
    <citation type="submission" date="2025-09" db="UniProtKB">
        <authorList>
            <consortium name="Ensembl"/>
        </authorList>
    </citation>
    <scope>IDENTIFICATION</scope>
</reference>
<evidence type="ECO:0000259" key="4">
    <source>
        <dbReference type="PROSITE" id="PS50878"/>
    </source>
</evidence>
<dbReference type="InterPro" id="IPR000477">
    <property type="entry name" value="RT_dom"/>
</dbReference>
<dbReference type="SUPFAM" id="SSF56672">
    <property type="entry name" value="DNA/RNA polymerases"/>
    <property type="match status" value="1"/>
</dbReference>